<dbReference type="Gene3D" id="3.40.50.10240">
    <property type="entry name" value="Thiamin pyrophosphokinase, catalytic domain"/>
    <property type="match status" value="1"/>
</dbReference>
<keyword evidence="3 7" id="KW-0418">Kinase</keyword>
<proteinExistence type="predicted"/>
<dbReference type="AlphaFoldDB" id="A0A1H3PL81"/>
<dbReference type="GO" id="GO:0005524">
    <property type="term" value="F:ATP binding"/>
    <property type="evidence" value="ECO:0007669"/>
    <property type="project" value="UniProtKB-KW"/>
</dbReference>
<evidence type="ECO:0000256" key="2">
    <source>
        <dbReference type="ARBA" id="ARBA00022741"/>
    </source>
</evidence>
<dbReference type="SUPFAM" id="SSF63999">
    <property type="entry name" value="Thiamin pyrophosphokinase, catalytic domain"/>
    <property type="match status" value="1"/>
</dbReference>
<dbReference type="InterPro" id="IPR007371">
    <property type="entry name" value="TPK_catalytic"/>
</dbReference>
<keyword evidence="2" id="KW-0547">Nucleotide-binding</keyword>
<sequence length="209" mass="23256">MKALVVSNGNITDIDIEAYFKDADIVICADGGARHLFNKNLIPNVIVGDLDSLDYTILKKFEDLGVRFQKYQASKDKSDTELAIEFAISEGAIDIILCGATGTRLDHTIANIMMLYKLLVNQKVNISIVDSHNEIFITKKQLRLKEKKGCFISIIPLVDSKVTLKGFKYETNNRRFTLGSTLGISNVIKDNEGIVIIEEGACLVIRSRD</sequence>
<dbReference type="Pfam" id="PF04265">
    <property type="entry name" value="TPK_B1_binding"/>
    <property type="match status" value="1"/>
</dbReference>
<dbReference type="Proteomes" id="UP000198625">
    <property type="component" value="Unassembled WGS sequence"/>
</dbReference>
<evidence type="ECO:0000256" key="5">
    <source>
        <dbReference type="NCBIfam" id="TIGR01378"/>
    </source>
</evidence>
<evidence type="ECO:0000256" key="4">
    <source>
        <dbReference type="ARBA" id="ARBA00022840"/>
    </source>
</evidence>
<dbReference type="GO" id="GO:0009229">
    <property type="term" value="P:thiamine diphosphate biosynthetic process"/>
    <property type="evidence" value="ECO:0007669"/>
    <property type="project" value="InterPro"/>
</dbReference>
<dbReference type="InterPro" id="IPR007373">
    <property type="entry name" value="Thiamin_PyroPKinase_B1-bd"/>
</dbReference>
<dbReference type="GO" id="GO:0006772">
    <property type="term" value="P:thiamine metabolic process"/>
    <property type="evidence" value="ECO:0007669"/>
    <property type="project" value="UniProtKB-UniRule"/>
</dbReference>
<feature type="domain" description="Thiamin pyrophosphokinase thiamin-binding" evidence="6">
    <location>
        <begin position="138"/>
        <end position="203"/>
    </location>
</feature>
<dbReference type="SMART" id="SM00983">
    <property type="entry name" value="TPK_B1_binding"/>
    <property type="match status" value="1"/>
</dbReference>
<dbReference type="STRING" id="415015.SAMN05660462_01537"/>
<dbReference type="Pfam" id="PF04263">
    <property type="entry name" value="TPK_catalytic"/>
    <property type="match status" value="1"/>
</dbReference>
<evidence type="ECO:0000256" key="1">
    <source>
        <dbReference type="ARBA" id="ARBA00022679"/>
    </source>
</evidence>
<dbReference type="RefSeq" id="WP_091729439.1">
    <property type="nucleotide sequence ID" value="NZ_FNQE01000015.1"/>
</dbReference>
<organism evidence="7 8">
    <name type="scientific">Proteiniborus ethanoligenes</name>
    <dbReference type="NCBI Taxonomy" id="415015"/>
    <lineage>
        <taxon>Bacteria</taxon>
        <taxon>Bacillati</taxon>
        <taxon>Bacillota</taxon>
        <taxon>Clostridia</taxon>
        <taxon>Eubacteriales</taxon>
        <taxon>Proteiniborus</taxon>
    </lineage>
</organism>
<dbReference type="EMBL" id="FNQE01000015">
    <property type="protein sequence ID" value="SDZ01767.1"/>
    <property type="molecule type" value="Genomic_DNA"/>
</dbReference>
<dbReference type="PANTHER" id="PTHR41299">
    <property type="entry name" value="THIAMINE PYROPHOSPHOKINASE"/>
    <property type="match status" value="1"/>
</dbReference>
<keyword evidence="4" id="KW-0067">ATP-binding</keyword>
<dbReference type="GO" id="GO:0004788">
    <property type="term" value="F:thiamine diphosphokinase activity"/>
    <property type="evidence" value="ECO:0007669"/>
    <property type="project" value="UniProtKB-UniRule"/>
</dbReference>
<dbReference type="EC" id="2.7.6.2" evidence="5"/>
<evidence type="ECO:0000256" key="3">
    <source>
        <dbReference type="ARBA" id="ARBA00022777"/>
    </source>
</evidence>
<name>A0A1H3PL81_9FIRM</name>
<dbReference type="InterPro" id="IPR036371">
    <property type="entry name" value="TPK_B1-bd_sf"/>
</dbReference>
<dbReference type="InterPro" id="IPR006282">
    <property type="entry name" value="Thi_PPkinase"/>
</dbReference>
<dbReference type="NCBIfam" id="TIGR01378">
    <property type="entry name" value="thi_PPkinase"/>
    <property type="match status" value="1"/>
</dbReference>
<keyword evidence="1" id="KW-0808">Transferase</keyword>
<dbReference type="PANTHER" id="PTHR41299:SF1">
    <property type="entry name" value="THIAMINE PYROPHOSPHOKINASE"/>
    <property type="match status" value="1"/>
</dbReference>
<evidence type="ECO:0000259" key="6">
    <source>
        <dbReference type="SMART" id="SM00983"/>
    </source>
</evidence>
<keyword evidence="8" id="KW-1185">Reference proteome</keyword>
<dbReference type="OrthoDB" id="9804377at2"/>
<dbReference type="InterPro" id="IPR053149">
    <property type="entry name" value="TPK"/>
</dbReference>
<protein>
    <recommendedName>
        <fullName evidence="5">Thiamine diphosphokinase</fullName>
        <ecNumber evidence="5">2.7.6.2</ecNumber>
    </recommendedName>
</protein>
<evidence type="ECO:0000313" key="8">
    <source>
        <dbReference type="Proteomes" id="UP000198625"/>
    </source>
</evidence>
<dbReference type="InterPro" id="IPR036759">
    <property type="entry name" value="TPK_catalytic_sf"/>
</dbReference>
<reference evidence="7 8" key="1">
    <citation type="submission" date="2016-10" db="EMBL/GenBank/DDBJ databases">
        <authorList>
            <person name="de Groot N.N."/>
        </authorList>
    </citation>
    <scope>NUCLEOTIDE SEQUENCE [LARGE SCALE GENOMIC DNA]</scope>
    <source>
        <strain evidence="7 8">DSM 21650</strain>
    </source>
</reference>
<dbReference type="GO" id="GO:0016301">
    <property type="term" value="F:kinase activity"/>
    <property type="evidence" value="ECO:0007669"/>
    <property type="project" value="UniProtKB-KW"/>
</dbReference>
<accession>A0A1H3PL81</accession>
<evidence type="ECO:0000313" key="7">
    <source>
        <dbReference type="EMBL" id="SDZ01767.1"/>
    </source>
</evidence>
<dbReference type="GO" id="GO:0030975">
    <property type="term" value="F:thiamine binding"/>
    <property type="evidence" value="ECO:0007669"/>
    <property type="project" value="InterPro"/>
</dbReference>
<gene>
    <name evidence="7" type="ORF">SAMN05660462_01537</name>
</gene>
<dbReference type="SUPFAM" id="SSF63862">
    <property type="entry name" value="Thiamin pyrophosphokinase, substrate-binding domain"/>
    <property type="match status" value="1"/>
</dbReference>
<dbReference type="CDD" id="cd07995">
    <property type="entry name" value="TPK"/>
    <property type="match status" value="1"/>
</dbReference>